<feature type="transmembrane region" description="Helical" evidence="1">
    <location>
        <begin position="206"/>
        <end position="227"/>
    </location>
</feature>
<dbReference type="EMBL" id="CP040626">
    <property type="protein sequence ID" value="QMW90965.1"/>
    <property type="molecule type" value="Genomic_DNA"/>
</dbReference>
<protein>
    <submittedName>
        <fullName evidence="2">Uncharacterized protein</fullName>
    </submittedName>
</protein>
<evidence type="ECO:0000313" key="2">
    <source>
        <dbReference type="EMBL" id="GEQ22271.1"/>
    </source>
</evidence>
<gene>
    <name evidence="2" type="ORF">CBU02nite_27770</name>
    <name evidence="3" type="ORF">FF104_08305</name>
</gene>
<evidence type="ECO:0000313" key="3">
    <source>
        <dbReference type="EMBL" id="QMW90965.1"/>
    </source>
</evidence>
<reference evidence="2 4" key="2">
    <citation type="submission" date="2019-07" db="EMBL/GenBank/DDBJ databases">
        <title>Whole genome shotgun sequence of Clostridium butyricum NBRC 3858.</title>
        <authorList>
            <person name="Hosoyama A."/>
            <person name="Uohara A."/>
            <person name="Ohji S."/>
            <person name="Ichikawa N."/>
        </authorList>
    </citation>
    <scope>NUCLEOTIDE SEQUENCE [LARGE SCALE GENOMIC DNA]</scope>
    <source>
        <strain evidence="2 4">NBRC 3858</strain>
    </source>
</reference>
<keyword evidence="1" id="KW-0812">Transmembrane</keyword>
<dbReference type="AlphaFoldDB" id="A0A512TQD6"/>
<organism evidence="2 4">
    <name type="scientific">Clostridium butyricum</name>
    <dbReference type="NCBI Taxonomy" id="1492"/>
    <lineage>
        <taxon>Bacteria</taxon>
        <taxon>Bacillati</taxon>
        <taxon>Bacillota</taxon>
        <taxon>Clostridia</taxon>
        <taxon>Eubacteriales</taxon>
        <taxon>Clostridiaceae</taxon>
        <taxon>Clostridium</taxon>
    </lineage>
</organism>
<sequence length="236" mass="27126">MEITKREVVASVIIIAIMLILGLSIGDKLSNHMMDQNSKYYRAIHVNATELFQYGLDTSVGNAFIYGDLVAEDTVTYPEIGGEYLAVEKIKEEYTMHTRTVTDSKGKSHTEVYYTWDEVSRDNKESQKVVFLGIEFKTSQFNIPSGDYITTKYESSDIRNKYYGYEISSTGTIFSNLSNGNIEQKNVPFFKNMTIEQTLQNLTSGIYIYIFWGVWIVITALCVYGFYYMDNNWLNN</sequence>
<dbReference type="RefSeq" id="WP_051119324.1">
    <property type="nucleotide sequence ID" value="NZ_AP019716.1"/>
</dbReference>
<dbReference type="EMBL" id="BKBC01000044">
    <property type="protein sequence ID" value="GEQ22271.1"/>
    <property type="molecule type" value="Genomic_DNA"/>
</dbReference>
<accession>A0A512TQD6</accession>
<name>A0A512TQD6_CLOBU</name>
<evidence type="ECO:0000256" key="1">
    <source>
        <dbReference type="SAM" id="Phobius"/>
    </source>
</evidence>
<dbReference type="Proteomes" id="UP000515243">
    <property type="component" value="Chromosome 1"/>
</dbReference>
<keyword evidence="1" id="KW-0472">Membrane</keyword>
<dbReference type="GeneID" id="92944165"/>
<feature type="transmembrane region" description="Helical" evidence="1">
    <location>
        <begin position="6"/>
        <end position="26"/>
    </location>
</feature>
<dbReference type="Proteomes" id="UP000321089">
    <property type="component" value="Unassembled WGS sequence"/>
</dbReference>
<reference evidence="3 5" key="1">
    <citation type="submission" date="2019-05" db="EMBL/GenBank/DDBJ databases">
        <authorList>
            <person name="Schori C."/>
            <person name="Ahrens C."/>
        </authorList>
    </citation>
    <scope>NUCLEOTIDE SEQUENCE [LARGE SCALE GENOMIC DNA]</scope>
    <source>
        <strain evidence="3 5">DSM 10702</strain>
    </source>
</reference>
<proteinExistence type="predicted"/>
<keyword evidence="1" id="KW-1133">Transmembrane helix</keyword>
<evidence type="ECO:0000313" key="4">
    <source>
        <dbReference type="Proteomes" id="UP000321089"/>
    </source>
</evidence>
<evidence type="ECO:0000313" key="5">
    <source>
        <dbReference type="Proteomes" id="UP000515243"/>
    </source>
</evidence>